<evidence type="ECO:0000256" key="4">
    <source>
        <dbReference type="ARBA" id="ARBA00016461"/>
    </source>
</evidence>
<comment type="similarity">
    <text evidence="3 12">Belongs to the CcmD/CycX/HelD family.</text>
</comment>
<sequence>MPDLGKYAFEVLSSYGVTFVMLLLITWISVRRARKVRAALEEVESRKVRNG</sequence>
<keyword evidence="6 12" id="KW-1003">Cell membrane</keyword>
<dbReference type="RefSeq" id="WP_084066144.1">
    <property type="nucleotide sequence ID" value="NZ_FQXC01000002.1"/>
</dbReference>
<evidence type="ECO:0000256" key="8">
    <source>
        <dbReference type="ARBA" id="ARBA00022692"/>
    </source>
</evidence>
<evidence type="ECO:0000256" key="7">
    <source>
        <dbReference type="ARBA" id="ARBA00022519"/>
    </source>
</evidence>
<comment type="function">
    <text evidence="1 12">Required for the export of heme to the periplasm for the biogenesis of c-type cytochromes.</text>
</comment>
<keyword evidence="10 12" id="KW-1133">Transmembrane helix</keyword>
<dbReference type="Proteomes" id="UP000184221">
    <property type="component" value="Unassembled WGS sequence"/>
</dbReference>
<dbReference type="STRING" id="996342.SAMN05443551_1554"/>
<evidence type="ECO:0000313" key="13">
    <source>
        <dbReference type="EMBL" id="SHH19268.1"/>
    </source>
</evidence>
<reference evidence="13 14" key="1">
    <citation type="submission" date="2016-11" db="EMBL/GenBank/DDBJ databases">
        <authorList>
            <person name="Jaros S."/>
            <person name="Januszkiewicz K."/>
            <person name="Wedrychowicz H."/>
        </authorList>
    </citation>
    <scope>NUCLEOTIDE SEQUENCE [LARGE SCALE GENOMIC DNA]</scope>
    <source>
        <strain evidence="13 14">DSM 29431</strain>
    </source>
</reference>
<feature type="transmembrane region" description="Helical" evidence="12">
    <location>
        <begin position="12"/>
        <end position="30"/>
    </location>
</feature>
<evidence type="ECO:0000256" key="11">
    <source>
        <dbReference type="ARBA" id="ARBA00023136"/>
    </source>
</evidence>
<dbReference type="Pfam" id="PF04995">
    <property type="entry name" value="CcmD"/>
    <property type="match status" value="1"/>
</dbReference>
<dbReference type="GO" id="GO:0005886">
    <property type="term" value="C:plasma membrane"/>
    <property type="evidence" value="ECO:0007669"/>
    <property type="project" value="UniProtKB-SubCell"/>
</dbReference>
<dbReference type="NCBIfam" id="TIGR03141">
    <property type="entry name" value="cytochro_ccmD"/>
    <property type="match status" value="1"/>
</dbReference>
<keyword evidence="5 12" id="KW-0813">Transport</keyword>
<dbReference type="AlphaFoldDB" id="A0A1M5QZD7"/>
<evidence type="ECO:0000256" key="9">
    <source>
        <dbReference type="ARBA" id="ARBA00022748"/>
    </source>
</evidence>
<dbReference type="GO" id="GO:0015886">
    <property type="term" value="P:heme transport"/>
    <property type="evidence" value="ECO:0007669"/>
    <property type="project" value="InterPro"/>
</dbReference>
<evidence type="ECO:0000256" key="3">
    <source>
        <dbReference type="ARBA" id="ARBA00008741"/>
    </source>
</evidence>
<dbReference type="InterPro" id="IPR007078">
    <property type="entry name" value="Haem_export_protD_CcmD"/>
</dbReference>
<dbReference type="OrthoDB" id="7874534at2"/>
<evidence type="ECO:0000256" key="2">
    <source>
        <dbReference type="ARBA" id="ARBA00004377"/>
    </source>
</evidence>
<keyword evidence="9 12" id="KW-0201">Cytochrome c-type biogenesis</keyword>
<evidence type="ECO:0000256" key="5">
    <source>
        <dbReference type="ARBA" id="ARBA00022448"/>
    </source>
</evidence>
<comment type="subcellular location">
    <subcellularLocation>
        <location evidence="2 12">Cell inner membrane</location>
        <topology evidence="2 12">Single-pass membrane protein</topology>
    </subcellularLocation>
</comment>
<organism evidence="13 14">
    <name type="scientific">Marivita hallyeonensis</name>
    <dbReference type="NCBI Taxonomy" id="996342"/>
    <lineage>
        <taxon>Bacteria</taxon>
        <taxon>Pseudomonadati</taxon>
        <taxon>Pseudomonadota</taxon>
        <taxon>Alphaproteobacteria</taxon>
        <taxon>Rhodobacterales</taxon>
        <taxon>Roseobacteraceae</taxon>
        <taxon>Marivita</taxon>
    </lineage>
</organism>
<keyword evidence="8 12" id="KW-0812">Transmembrane</keyword>
<gene>
    <name evidence="13" type="ORF">SAMN05443551_1554</name>
</gene>
<evidence type="ECO:0000256" key="1">
    <source>
        <dbReference type="ARBA" id="ARBA00002442"/>
    </source>
</evidence>
<name>A0A1M5QZD7_9RHOB</name>
<dbReference type="GO" id="GO:0017004">
    <property type="term" value="P:cytochrome complex assembly"/>
    <property type="evidence" value="ECO:0007669"/>
    <property type="project" value="UniProtKB-KW"/>
</dbReference>
<evidence type="ECO:0000256" key="6">
    <source>
        <dbReference type="ARBA" id="ARBA00022475"/>
    </source>
</evidence>
<evidence type="ECO:0000256" key="12">
    <source>
        <dbReference type="RuleBase" id="RU363101"/>
    </source>
</evidence>
<keyword evidence="11 12" id="KW-0472">Membrane</keyword>
<evidence type="ECO:0000313" key="14">
    <source>
        <dbReference type="Proteomes" id="UP000184221"/>
    </source>
</evidence>
<proteinExistence type="inferred from homology"/>
<keyword evidence="14" id="KW-1185">Reference proteome</keyword>
<accession>A0A1M5QZD7</accession>
<dbReference type="EMBL" id="FQXC01000002">
    <property type="protein sequence ID" value="SHH19268.1"/>
    <property type="molecule type" value="Genomic_DNA"/>
</dbReference>
<protein>
    <recommendedName>
        <fullName evidence="4 12">Heme exporter protein D</fullName>
    </recommendedName>
</protein>
<evidence type="ECO:0000256" key="10">
    <source>
        <dbReference type="ARBA" id="ARBA00022989"/>
    </source>
</evidence>
<keyword evidence="7 12" id="KW-0997">Cell inner membrane</keyword>